<dbReference type="AlphaFoldDB" id="A0A517YQZ3"/>
<dbReference type="HAMAP" id="MF_00114">
    <property type="entry name" value="DeoC_type1"/>
    <property type="match status" value="1"/>
</dbReference>
<gene>
    <name evidence="8" type="primary">deoC2</name>
    <name evidence="7" type="synonym">deoC</name>
    <name evidence="8" type="ORF">KS4_06830</name>
</gene>
<comment type="catalytic activity">
    <reaction evidence="5 7">
        <text>2-deoxy-D-ribose 5-phosphate = D-glyceraldehyde 3-phosphate + acetaldehyde</text>
        <dbReference type="Rhea" id="RHEA:12821"/>
        <dbReference type="ChEBI" id="CHEBI:15343"/>
        <dbReference type="ChEBI" id="CHEBI:59776"/>
        <dbReference type="ChEBI" id="CHEBI:62877"/>
        <dbReference type="EC" id="4.1.2.4"/>
    </reaction>
</comment>
<comment type="subcellular location">
    <subcellularLocation>
        <location evidence="7">Cytoplasm</location>
    </subcellularLocation>
</comment>
<dbReference type="GO" id="GO:0005737">
    <property type="term" value="C:cytoplasm"/>
    <property type="evidence" value="ECO:0007669"/>
    <property type="project" value="UniProtKB-SubCell"/>
</dbReference>
<evidence type="ECO:0000256" key="2">
    <source>
        <dbReference type="ARBA" id="ARBA00022490"/>
    </source>
</evidence>
<dbReference type="InterPro" id="IPR011343">
    <property type="entry name" value="DeoC"/>
</dbReference>
<dbReference type="InterPro" id="IPR028581">
    <property type="entry name" value="DeoC_typeI"/>
</dbReference>
<evidence type="ECO:0000256" key="1">
    <source>
        <dbReference type="ARBA" id="ARBA00010936"/>
    </source>
</evidence>
<dbReference type="PANTHER" id="PTHR10889">
    <property type="entry name" value="DEOXYRIBOSE-PHOSPHATE ALDOLASE"/>
    <property type="match status" value="1"/>
</dbReference>
<dbReference type="Gene3D" id="3.20.20.70">
    <property type="entry name" value="Aldolase class I"/>
    <property type="match status" value="1"/>
</dbReference>
<evidence type="ECO:0000256" key="5">
    <source>
        <dbReference type="ARBA" id="ARBA00048791"/>
    </source>
</evidence>
<dbReference type="RefSeq" id="WP_145074563.1">
    <property type="nucleotide sequence ID" value="NZ_CP036425.1"/>
</dbReference>
<dbReference type="InterPro" id="IPR013785">
    <property type="entry name" value="Aldolase_TIM"/>
</dbReference>
<evidence type="ECO:0000256" key="7">
    <source>
        <dbReference type="HAMAP-Rule" id="MF_00114"/>
    </source>
</evidence>
<dbReference type="EC" id="4.1.2.4" evidence="7"/>
<dbReference type="Pfam" id="PF01791">
    <property type="entry name" value="DeoC"/>
    <property type="match status" value="1"/>
</dbReference>
<dbReference type="PIRSF" id="PIRSF001357">
    <property type="entry name" value="DeoC"/>
    <property type="match status" value="1"/>
</dbReference>
<dbReference type="EMBL" id="CP036425">
    <property type="protein sequence ID" value="QDU32649.1"/>
    <property type="molecule type" value="Genomic_DNA"/>
</dbReference>
<evidence type="ECO:0000313" key="9">
    <source>
        <dbReference type="Proteomes" id="UP000317369"/>
    </source>
</evidence>
<dbReference type="SUPFAM" id="SSF51569">
    <property type="entry name" value="Aldolase"/>
    <property type="match status" value="1"/>
</dbReference>
<feature type="active site" description="Proton donor/acceptor" evidence="7">
    <location>
        <position position="194"/>
    </location>
</feature>
<keyword evidence="4 7" id="KW-0704">Schiff base</keyword>
<dbReference type="GO" id="GO:0004139">
    <property type="term" value="F:deoxyribose-phosphate aldolase activity"/>
    <property type="evidence" value="ECO:0007669"/>
    <property type="project" value="UniProtKB-UniRule"/>
</dbReference>
<proteinExistence type="inferred from homology"/>
<organism evidence="8 9">
    <name type="scientific">Poriferisphaera corsica</name>
    <dbReference type="NCBI Taxonomy" id="2528020"/>
    <lineage>
        <taxon>Bacteria</taxon>
        <taxon>Pseudomonadati</taxon>
        <taxon>Planctomycetota</taxon>
        <taxon>Phycisphaerae</taxon>
        <taxon>Phycisphaerales</taxon>
        <taxon>Phycisphaeraceae</taxon>
        <taxon>Poriferisphaera</taxon>
    </lineage>
</organism>
<keyword evidence="9" id="KW-1185">Reference proteome</keyword>
<dbReference type="Proteomes" id="UP000317369">
    <property type="component" value="Chromosome"/>
</dbReference>
<protein>
    <recommendedName>
        <fullName evidence="7">Deoxyribose-phosphate aldolase</fullName>
        <shortName evidence="7">DERA</shortName>
        <ecNumber evidence="7">4.1.2.4</ecNumber>
    </recommendedName>
    <alternativeName>
        <fullName evidence="7">2-deoxy-D-ribose 5-phosphate aldolase</fullName>
    </alternativeName>
    <alternativeName>
        <fullName evidence="7">Phosphodeoxyriboaldolase</fullName>
        <shortName evidence="7">Deoxyriboaldolase</shortName>
    </alternativeName>
</protein>
<dbReference type="CDD" id="cd00959">
    <property type="entry name" value="DeoC"/>
    <property type="match status" value="1"/>
</dbReference>
<dbReference type="InterPro" id="IPR002915">
    <property type="entry name" value="DeoC/FbaB/LacD_aldolase"/>
</dbReference>
<evidence type="ECO:0000256" key="4">
    <source>
        <dbReference type="ARBA" id="ARBA00023270"/>
    </source>
</evidence>
<keyword evidence="2 7" id="KW-0963">Cytoplasm</keyword>
<sequence>MDIARMIDHTCLKAEAHRTEIRTLVDEAMIHGFASVCVNGSYVKSVSKTLRARSSSVKTCSVVGFPLGAMSENVKKIEATVAAKDGADEIDFVGNLPALVEGDVEVLREQFTTIVKEARAVNPDLVVKVIIESAYLMKDVDGVEAERRIAAACQAAIEGGVDFVKTSTGFHGAGGASVEAVQLMKKHAGPIKVKASGGIRTYDDAMRMIDAGANRLGCSAGVSIVQGLASESGGSGY</sequence>
<dbReference type="GO" id="GO:0009264">
    <property type="term" value="P:deoxyribonucleotide catabolic process"/>
    <property type="evidence" value="ECO:0007669"/>
    <property type="project" value="UniProtKB-UniRule"/>
</dbReference>
<comment type="function">
    <text evidence="6 7">Catalyzes a reversible aldol reaction between acetaldehyde and D-glyceraldehyde 3-phosphate to generate 2-deoxy-D-ribose 5-phosphate.</text>
</comment>
<dbReference type="GO" id="GO:0006018">
    <property type="term" value="P:2-deoxyribose 1-phosphate catabolic process"/>
    <property type="evidence" value="ECO:0007669"/>
    <property type="project" value="UniProtKB-UniRule"/>
</dbReference>
<reference evidence="8 9" key="1">
    <citation type="submission" date="2019-02" db="EMBL/GenBank/DDBJ databases">
        <title>Deep-cultivation of Planctomycetes and their phenomic and genomic characterization uncovers novel biology.</title>
        <authorList>
            <person name="Wiegand S."/>
            <person name="Jogler M."/>
            <person name="Boedeker C."/>
            <person name="Pinto D."/>
            <person name="Vollmers J."/>
            <person name="Rivas-Marin E."/>
            <person name="Kohn T."/>
            <person name="Peeters S.H."/>
            <person name="Heuer A."/>
            <person name="Rast P."/>
            <person name="Oberbeckmann S."/>
            <person name="Bunk B."/>
            <person name="Jeske O."/>
            <person name="Meyerdierks A."/>
            <person name="Storesund J.E."/>
            <person name="Kallscheuer N."/>
            <person name="Luecker S."/>
            <person name="Lage O.M."/>
            <person name="Pohl T."/>
            <person name="Merkel B.J."/>
            <person name="Hornburger P."/>
            <person name="Mueller R.-W."/>
            <person name="Bruemmer F."/>
            <person name="Labrenz M."/>
            <person name="Spormann A.M."/>
            <person name="Op den Camp H."/>
            <person name="Overmann J."/>
            <person name="Amann R."/>
            <person name="Jetten M.S.M."/>
            <person name="Mascher T."/>
            <person name="Medema M.H."/>
            <person name="Devos D.P."/>
            <person name="Kaster A.-K."/>
            <person name="Ovreas L."/>
            <person name="Rohde M."/>
            <person name="Galperin M.Y."/>
            <person name="Jogler C."/>
        </authorList>
    </citation>
    <scope>NUCLEOTIDE SEQUENCE [LARGE SCALE GENOMIC DNA]</scope>
    <source>
        <strain evidence="8 9">KS4</strain>
    </source>
</reference>
<comment type="pathway">
    <text evidence="7">Carbohydrate degradation; 2-deoxy-D-ribose 1-phosphate degradation; D-glyceraldehyde 3-phosphate and acetaldehyde from 2-deoxy-alpha-D-ribose 1-phosphate: step 2/2.</text>
</comment>
<dbReference type="KEGG" id="pcor:KS4_06830"/>
<dbReference type="SMART" id="SM01133">
    <property type="entry name" value="DeoC"/>
    <property type="match status" value="1"/>
</dbReference>
<name>A0A517YQZ3_9BACT</name>
<feature type="active site" description="Schiff-base intermediate with acetaldehyde" evidence="7">
    <location>
        <position position="165"/>
    </location>
</feature>
<dbReference type="UniPathway" id="UPA00002">
    <property type="reaction ID" value="UER00468"/>
</dbReference>
<feature type="active site" description="Proton donor/acceptor" evidence="7">
    <location>
        <position position="91"/>
    </location>
</feature>
<evidence type="ECO:0000313" key="8">
    <source>
        <dbReference type="EMBL" id="QDU32649.1"/>
    </source>
</evidence>
<evidence type="ECO:0000256" key="3">
    <source>
        <dbReference type="ARBA" id="ARBA00023239"/>
    </source>
</evidence>
<dbReference type="FunFam" id="3.20.20.70:FF:000044">
    <property type="entry name" value="Deoxyribose-phosphate aldolase"/>
    <property type="match status" value="1"/>
</dbReference>
<dbReference type="GO" id="GO:0016052">
    <property type="term" value="P:carbohydrate catabolic process"/>
    <property type="evidence" value="ECO:0007669"/>
    <property type="project" value="TreeGrafter"/>
</dbReference>
<accession>A0A517YQZ3</accession>
<comment type="similarity">
    <text evidence="1 7">Belongs to the DeoC/FbaB aldolase family. DeoC type 1 subfamily.</text>
</comment>
<evidence type="ECO:0000256" key="6">
    <source>
        <dbReference type="ARBA" id="ARBA00056337"/>
    </source>
</evidence>
<dbReference type="NCBIfam" id="TIGR00126">
    <property type="entry name" value="deoC"/>
    <property type="match status" value="1"/>
</dbReference>
<dbReference type="PANTHER" id="PTHR10889:SF1">
    <property type="entry name" value="DEOXYRIBOSE-PHOSPHATE ALDOLASE"/>
    <property type="match status" value="1"/>
</dbReference>
<keyword evidence="3 7" id="KW-0456">Lyase</keyword>
<dbReference type="OrthoDB" id="9778711at2"/>